<protein>
    <submittedName>
        <fullName evidence="2">Uncharacterized protein</fullName>
    </submittedName>
</protein>
<keyword evidence="1" id="KW-0812">Transmembrane</keyword>
<accession>A0ABZ2EWC6</accession>
<gene>
    <name evidence="2" type="ORF">TEGL_22080</name>
</gene>
<organism evidence="2 3">
    <name type="scientific">Terrisporobacter glycolicus ATCC 14880 = DSM 1288</name>
    <dbReference type="NCBI Taxonomy" id="1121315"/>
    <lineage>
        <taxon>Bacteria</taxon>
        <taxon>Bacillati</taxon>
        <taxon>Bacillota</taxon>
        <taxon>Clostridia</taxon>
        <taxon>Peptostreptococcales</taxon>
        <taxon>Peptostreptococcaceae</taxon>
        <taxon>Terrisporobacter</taxon>
    </lineage>
</organism>
<dbReference type="Proteomes" id="UP001348492">
    <property type="component" value="Chromosome"/>
</dbReference>
<evidence type="ECO:0000313" key="2">
    <source>
        <dbReference type="EMBL" id="WWD83794.1"/>
    </source>
</evidence>
<name>A0ABZ2EWC6_9FIRM</name>
<feature type="transmembrane region" description="Helical" evidence="1">
    <location>
        <begin position="46"/>
        <end position="66"/>
    </location>
</feature>
<proteinExistence type="predicted"/>
<reference evidence="2 3" key="1">
    <citation type="journal article" date="2023" name="PLoS ONE">
        <title>Genome-based metabolic and phylogenomic analysis of three Terrisporobacter species.</title>
        <authorList>
            <person name="Boer T."/>
            <person name="Bengelsdorf F.R."/>
            <person name="Bomeke M."/>
            <person name="Daniel R."/>
            <person name="Poehlein A."/>
        </authorList>
    </citation>
    <scope>NUCLEOTIDE SEQUENCE [LARGE SCALE GENOMIC DNA]</scope>
    <source>
        <strain evidence="2 3">DSM 1288</strain>
    </source>
</reference>
<sequence length="70" mass="8238">MVVTKLEYINIWRYSMKKFFFNSYNFLIIITGIVFITNFFLDKSNLQAIINVTALIILLIYAIIAIKVNK</sequence>
<evidence type="ECO:0000313" key="3">
    <source>
        <dbReference type="Proteomes" id="UP001348492"/>
    </source>
</evidence>
<keyword evidence="1" id="KW-0472">Membrane</keyword>
<keyword evidence="3" id="KW-1185">Reference proteome</keyword>
<feature type="transmembrane region" description="Helical" evidence="1">
    <location>
        <begin position="21"/>
        <end position="40"/>
    </location>
</feature>
<evidence type="ECO:0000256" key="1">
    <source>
        <dbReference type="SAM" id="Phobius"/>
    </source>
</evidence>
<keyword evidence="1" id="KW-1133">Transmembrane helix</keyword>
<dbReference type="EMBL" id="CP117523">
    <property type="protein sequence ID" value="WWD83794.1"/>
    <property type="molecule type" value="Genomic_DNA"/>
</dbReference>